<name>A0A6V8MKH0_9BACT</name>
<proteinExistence type="predicted"/>
<accession>A0A6V8MKH0</accession>
<dbReference type="EMBL" id="BLXX01000009">
    <property type="protein sequence ID" value="GFO60525.1"/>
    <property type="molecule type" value="Genomic_DNA"/>
</dbReference>
<evidence type="ECO:0000313" key="2">
    <source>
        <dbReference type="Proteomes" id="UP000556026"/>
    </source>
</evidence>
<organism evidence="1 2">
    <name type="scientific">Geomonas silvestris</name>
    <dbReference type="NCBI Taxonomy" id="2740184"/>
    <lineage>
        <taxon>Bacteria</taxon>
        <taxon>Pseudomonadati</taxon>
        <taxon>Thermodesulfobacteriota</taxon>
        <taxon>Desulfuromonadia</taxon>
        <taxon>Geobacterales</taxon>
        <taxon>Geobacteraceae</taxon>
        <taxon>Geomonas</taxon>
    </lineage>
</organism>
<keyword evidence="2" id="KW-1185">Reference proteome</keyword>
<gene>
    <name evidence="1" type="ORF">GMST_28500</name>
</gene>
<comment type="caution">
    <text evidence="1">The sequence shown here is derived from an EMBL/GenBank/DDBJ whole genome shotgun (WGS) entry which is preliminary data.</text>
</comment>
<protein>
    <submittedName>
        <fullName evidence="1">Uncharacterized protein</fullName>
    </submittedName>
</protein>
<sequence length="116" mass="12775">MNLSNQLDARGRFFCKKVAAAALTTAATLLFLCSAILVAPAPSFAKEVPRLEREPANAKVLQLYYNTKDKREYIYNGQEWVPHDASINSYVLKKYKKPKQTSGNGMAAGSSTVGYP</sequence>
<dbReference type="Proteomes" id="UP000556026">
    <property type="component" value="Unassembled WGS sequence"/>
</dbReference>
<dbReference type="AlphaFoldDB" id="A0A6V8MKH0"/>
<evidence type="ECO:0000313" key="1">
    <source>
        <dbReference type="EMBL" id="GFO60525.1"/>
    </source>
</evidence>
<reference evidence="2" key="1">
    <citation type="submission" date="2020-06" db="EMBL/GenBank/DDBJ databases">
        <title>Draft genomic sequence of Geomonas sp. Red330.</title>
        <authorList>
            <person name="Itoh H."/>
            <person name="Zhenxing X."/>
            <person name="Ushijima N."/>
            <person name="Masuda Y."/>
            <person name="Shiratori Y."/>
            <person name="Senoo K."/>
        </authorList>
    </citation>
    <scope>NUCLEOTIDE SEQUENCE [LARGE SCALE GENOMIC DNA]</scope>
    <source>
        <strain evidence="2">Red330</strain>
    </source>
</reference>
<dbReference type="RefSeq" id="WP_183355346.1">
    <property type="nucleotide sequence ID" value="NZ_BLXX01000009.1"/>
</dbReference>